<dbReference type="OrthoDB" id="9765776at2"/>
<dbReference type="GO" id="GO:0006935">
    <property type="term" value="P:chemotaxis"/>
    <property type="evidence" value="ECO:0007669"/>
    <property type="project" value="UniProtKB-ARBA"/>
</dbReference>
<dbReference type="PANTHER" id="PTHR32089:SF120">
    <property type="entry name" value="METHYL-ACCEPTING CHEMOTAXIS PROTEIN TLPQ"/>
    <property type="match status" value="1"/>
</dbReference>
<accession>A0A2T3JML9</accession>
<keyword evidence="5" id="KW-0472">Membrane</keyword>
<dbReference type="Pfam" id="PF00015">
    <property type="entry name" value="MCPsignal"/>
    <property type="match status" value="1"/>
</dbReference>
<dbReference type="SUPFAM" id="SSF58104">
    <property type="entry name" value="Methyl-accepting chemotaxis protein (MCP) signaling domain"/>
    <property type="match status" value="1"/>
</dbReference>
<dbReference type="GO" id="GO:0016020">
    <property type="term" value="C:membrane"/>
    <property type="evidence" value="ECO:0007669"/>
    <property type="project" value="UniProtKB-SubCell"/>
</dbReference>
<gene>
    <name evidence="7" type="ORF">C9J12_05990</name>
</gene>
<dbReference type="PANTHER" id="PTHR32089">
    <property type="entry name" value="METHYL-ACCEPTING CHEMOTAXIS PROTEIN MCPB"/>
    <property type="match status" value="1"/>
</dbReference>
<proteinExistence type="inferred from homology"/>
<evidence type="ECO:0000256" key="4">
    <source>
        <dbReference type="PROSITE-ProRule" id="PRU00284"/>
    </source>
</evidence>
<evidence type="ECO:0000256" key="5">
    <source>
        <dbReference type="SAM" id="Phobius"/>
    </source>
</evidence>
<organism evidence="7 8">
    <name type="scientific">Photobacterium frigidiphilum</name>
    <dbReference type="NCBI Taxonomy" id="264736"/>
    <lineage>
        <taxon>Bacteria</taxon>
        <taxon>Pseudomonadati</taxon>
        <taxon>Pseudomonadota</taxon>
        <taxon>Gammaproteobacteria</taxon>
        <taxon>Vibrionales</taxon>
        <taxon>Vibrionaceae</taxon>
        <taxon>Photobacterium</taxon>
    </lineage>
</organism>
<feature type="transmembrane region" description="Helical" evidence="5">
    <location>
        <begin position="12"/>
        <end position="34"/>
    </location>
</feature>
<comment type="caution">
    <text evidence="7">The sequence shown here is derived from an EMBL/GenBank/DDBJ whole genome shotgun (WGS) entry which is preliminary data.</text>
</comment>
<keyword evidence="2 4" id="KW-0807">Transducer</keyword>
<keyword evidence="5" id="KW-0812">Transmembrane</keyword>
<evidence type="ECO:0000256" key="1">
    <source>
        <dbReference type="ARBA" id="ARBA00004370"/>
    </source>
</evidence>
<keyword evidence="8" id="KW-1185">Reference proteome</keyword>
<comment type="subcellular location">
    <subcellularLocation>
        <location evidence="1">Membrane</location>
    </subcellularLocation>
</comment>
<evidence type="ECO:0000256" key="2">
    <source>
        <dbReference type="ARBA" id="ARBA00023224"/>
    </source>
</evidence>
<dbReference type="RefSeq" id="WP_107241889.1">
    <property type="nucleotide sequence ID" value="NZ_PYMJ01000004.1"/>
</dbReference>
<name>A0A2T3JML9_9GAMM</name>
<dbReference type="Gene3D" id="1.10.287.950">
    <property type="entry name" value="Methyl-accepting chemotaxis protein"/>
    <property type="match status" value="1"/>
</dbReference>
<evidence type="ECO:0000313" key="7">
    <source>
        <dbReference type="EMBL" id="PSU50279.1"/>
    </source>
</evidence>
<comment type="similarity">
    <text evidence="3">Belongs to the methyl-accepting chemotaxis (MCP) protein family.</text>
</comment>
<protein>
    <submittedName>
        <fullName evidence="7">Methyl-accepting chemotaxis protein</fullName>
    </submittedName>
</protein>
<reference evidence="7 8" key="1">
    <citation type="submission" date="2018-01" db="EMBL/GenBank/DDBJ databases">
        <title>Whole genome sequencing of Histamine producing bacteria.</title>
        <authorList>
            <person name="Butler K."/>
        </authorList>
    </citation>
    <scope>NUCLEOTIDE SEQUENCE [LARGE SCALE GENOMIC DNA]</scope>
    <source>
        <strain evidence="7 8">JCM 12947</strain>
    </source>
</reference>
<dbReference type="AlphaFoldDB" id="A0A2T3JML9"/>
<evidence type="ECO:0000313" key="8">
    <source>
        <dbReference type="Proteomes" id="UP000240987"/>
    </source>
</evidence>
<feature type="domain" description="Methyl-accepting transducer" evidence="6">
    <location>
        <begin position="405"/>
        <end position="641"/>
    </location>
</feature>
<dbReference type="PROSITE" id="PS50111">
    <property type="entry name" value="CHEMOTAXIS_TRANSDUC_2"/>
    <property type="match status" value="1"/>
</dbReference>
<dbReference type="PROSITE" id="PS51257">
    <property type="entry name" value="PROKAR_LIPOPROTEIN"/>
    <property type="match status" value="1"/>
</dbReference>
<dbReference type="GO" id="GO:0007165">
    <property type="term" value="P:signal transduction"/>
    <property type="evidence" value="ECO:0007669"/>
    <property type="project" value="UniProtKB-KW"/>
</dbReference>
<dbReference type="Proteomes" id="UP000240987">
    <property type="component" value="Unassembled WGS sequence"/>
</dbReference>
<dbReference type="EMBL" id="PYMJ01000004">
    <property type="protein sequence ID" value="PSU50279.1"/>
    <property type="molecule type" value="Genomic_DNA"/>
</dbReference>
<evidence type="ECO:0000259" key="6">
    <source>
        <dbReference type="PROSITE" id="PS50111"/>
    </source>
</evidence>
<sequence length="681" mass="75201">MMRVRQQKERFSVVKSIQIVLLLLVGIGCLLTFYGNRGLNNISHEFDVLSQQALPVSINNSAIVQRSLEASKSISDIINSQTIETLDTAYLSFQTQQENIHQSINTLEYIAKTSQISWLQNDIQQLKTEVDAIELLADETYLAQQQIMITKAQVEADKAMMNYAVSSVRSEMSRLSIGLYGHNPDAMNNATNFINHSLEMASNLIALLLESNVDKAKKMARSLKSSNMSGMEYAWYELKLVDKSIDDFSSLTVPFQMVKDLYNQDGIVQKHLNVLQLMQEQAVKTNKIQQQINSTMTLLGNVTKGADALVEEGQKGVLVASDNARMIFMTLSGIGLLVALISGIWISRIVRGSIQQIDCTVKAMSEGNLTVEANTDAPQEFSQLARMLNESNSNNCNALIKLTENSQSLNRAADRSQSASSQSREALHQQSSELATVASAITELEASIKDIAQSTVESESESEQAYQLALNGVKVIDRSTRGLMALEEQFVINEQRMVELDNYVNKITEVVELISSIANNTNLLALNAAIEAARAGEQGRGFAVVADEVRKLASETNLQTESIRQTITDLHKAAEDANDAMVVSRQEMTSSIELSGDVQTSIHQIQEMIGSINDKVIRISAATQQQEDASIEVGRSIEQVASRAQINNQQLDTLVDEANRVANIAHQQQAMLMRYQLVKAQ</sequence>
<keyword evidence="5" id="KW-1133">Transmembrane helix</keyword>
<evidence type="ECO:0000256" key="3">
    <source>
        <dbReference type="ARBA" id="ARBA00029447"/>
    </source>
</evidence>
<dbReference type="InterPro" id="IPR004089">
    <property type="entry name" value="MCPsignal_dom"/>
</dbReference>
<dbReference type="SMART" id="SM00283">
    <property type="entry name" value="MA"/>
    <property type="match status" value="1"/>
</dbReference>